<proteinExistence type="predicted"/>
<evidence type="ECO:0008006" key="3">
    <source>
        <dbReference type="Google" id="ProtNLM"/>
    </source>
</evidence>
<reference evidence="1 2" key="1">
    <citation type="submission" date="2024-06" db="EMBL/GenBank/DDBJ databases">
        <authorList>
            <person name="Lee S.D."/>
        </authorList>
    </citation>
    <scope>NUCLEOTIDE SEQUENCE [LARGE SCALE GENOMIC DNA]</scope>
    <source>
        <strain evidence="1 2">N1-10</strain>
    </source>
</reference>
<gene>
    <name evidence="1" type="ORF">ABUW04_32050</name>
</gene>
<dbReference type="RefSeq" id="WP_380567984.1">
    <property type="nucleotide sequence ID" value="NZ_JBEUKS010000014.1"/>
</dbReference>
<name>A0ABV6XX82_9ACTN</name>
<sequence>MMQIQTWFFPADRTSGQIFDAVSRQLRHWGASLTTEQMECLAAVIAVLRRAVVASTRFVQIEVTVSLNAGNAVTVEMVDRASNEPPSQLLASLDSSTCRWGMTSRPNGPGRVLWADVELRGASRVSEAAVRLARTSRGRALRRALPAPLERTARRWLAA</sequence>
<evidence type="ECO:0000313" key="1">
    <source>
        <dbReference type="EMBL" id="MFC1442891.1"/>
    </source>
</evidence>
<keyword evidence="2" id="KW-1185">Reference proteome</keyword>
<dbReference type="Proteomes" id="UP001592581">
    <property type="component" value="Unassembled WGS sequence"/>
</dbReference>
<evidence type="ECO:0000313" key="2">
    <source>
        <dbReference type="Proteomes" id="UP001592581"/>
    </source>
</evidence>
<accession>A0ABV6XX82</accession>
<organism evidence="1 2">
    <name type="scientific">Streptacidiphilus jeojiensis</name>
    <dbReference type="NCBI Taxonomy" id="3229225"/>
    <lineage>
        <taxon>Bacteria</taxon>
        <taxon>Bacillati</taxon>
        <taxon>Actinomycetota</taxon>
        <taxon>Actinomycetes</taxon>
        <taxon>Kitasatosporales</taxon>
        <taxon>Streptomycetaceae</taxon>
        <taxon>Streptacidiphilus</taxon>
    </lineage>
</organism>
<protein>
    <recommendedName>
        <fullName evidence="3">Histidine kinase/HSP90-like ATPase domain-containing protein</fullName>
    </recommendedName>
</protein>
<comment type="caution">
    <text evidence="1">The sequence shown here is derived from an EMBL/GenBank/DDBJ whole genome shotgun (WGS) entry which is preliminary data.</text>
</comment>
<dbReference type="EMBL" id="JBEUKS010000014">
    <property type="protein sequence ID" value="MFC1442891.1"/>
    <property type="molecule type" value="Genomic_DNA"/>
</dbReference>